<sequence>MEEQKEFRINNFDLLRLLAATQVIFDHYFQHLNIPIGHLWLKIMYLFPGVPIFFVISGYLISASFERNNSLRNYFRNRALRIYPGLWGCIIITLIIFSLTGVNFFNRETIAWLPSQLIGGIYTPNFLDSYGFGSYNGSLWTIPIELQFYIVLPACFFFAPKKYMNQWFWILLIVFTAGYIIFELIDFGYLINKLIRYSFIPHFFLFLTGVILQRLRIYKSKYIYGKALYWIVLYVVFSMIFFDRIDAAYFTTIQYLFLSFCILSMAYTLPRLADKLLQKNDISYGIYIYHGLILTVAVQLKLVPYINLPIVIGLTIILASLSWIFIEKPFMKRKEKTIRAVD</sequence>
<dbReference type="EMBL" id="JAEHFW010000002">
    <property type="protein sequence ID" value="MBK0380212.1"/>
    <property type="molecule type" value="Genomic_DNA"/>
</dbReference>
<feature type="transmembrane region" description="Helical" evidence="1">
    <location>
        <begin position="282"/>
        <end position="300"/>
    </location>
</feature>
<feature type="transmembrane region" description="Helical" evidence="1">
    <location>
        <begin position="166"/>
        <end position="182"/>
    </location>
</feature>
<evidence type="ECO:0000259" key="2">
    <source>
        <dbReference type="Pfam" id="PF01757"/>
    </source>
</evidence>
<feature type="domain" description="Acyltransferase 3" evidence="2">
    <location>
        <begin position="10"/>
        <end position="325"/>
    </location>
</feature>
<keyword evidence="1" id="KW-0472">Membrane</keyword>
<feature type="transmembrane region" description="Helical" evidence="1">
    <location>
        <begin position="39"/>
        <end position="61"/>
    </location>
</feature>
<keyword evidence="1" id="KW-1133">Transmembrane helix</keyword>
<comment type="caution">
    <text evidence="3">The sequence shown here is derived from an EMBL/GenBank/DDBJ whole genome shotgun (WGS) entry which is preliminary data.</text>
</comment>
<protein>
    <submittedName>
        <fullName evidence="3">Acyltransferase</fullName>
    </submittedName>
</protein>
<feature type="transmembrane region" description="Helical" evidence="1">
    <location>
        <begin position="306"/>
        <end position="326"/>
    </location>
</feature>
<dbReference type="GO" id="GO:0016747">
    <property type="term" value="F:acyltransferase activity, transferring groups other than amino-acyl groups"/>
    <property type="evidence" value="ECO:0007669"/>
    <property type="project" value="InterPro"/>
</dbReference>
<keyword evidence="3" id="KW-0808">Transferase</keyword>
<dbReference type="InterPro" id="IPR002656">
    <property type="entry name" value="Acyl_transf_3_dom"/>
</dbReference>
<evidence type="ECO:0000313" key="3">
    <source>
        <dbReference type="EMBL" id="MBK0380212.1"/>
    </source>
</evidence>
<keyword evidence="4" id="KW-1185">Reference proteome</keyword>
<dbReference type="Proteomes" id="UP000613193">
    <property type="component" value="Unassembled WGS sequence"/>
</dbReference>
<dbReference type="GO" id="GO:0000271">
    <property type="term" value="P:polysaccharide biosynthetic process"/>
    <property type="evidence" value="ECO:0007669"/>
    <property type="project" value="TreeGrafter"/>
</dbReference>
<feature type="transmembrane region" description="Helical" evidence="1">
    <location>
        <begin position="224"/>
        <end position="242"/>
    </location>
</feature>
<dbReference type="PANTHER" id="PTHR23028:SF53">
    <property type="entry name" value="ACYL_TRANSF_3 DOMAIN-CONTAINING PROTEIN"/>
    <property type="match status" value="1"/>
</dbReference>
<dbReference type="AlphaFoldDB" id="A0A934UNS2"/>
<feature type="transmembrane region" description="Helical" evidence="1">
    <location>
        <begin position="194"/>
        <end position="212"/>
    </location>
</feature>
<name>A0A934UNS2_9SPHI</name>
<evidence type="ECO:0000256" key="1">
    <source>
        <dbReference type="SAM" id="Phobius"/>
    </source>
</evidence>
<feature type="transmembrane region" description="Helical" evidence="1">
    <location>
        <begin position="82"/>
        <end position="105"/>
    </location>
</feature>
<keyword evidence="3" id="KW-0012">Acyltransferase</keyword>
<feature type="transmembrane region" description="Helical" evidence="1">
    <location>
        <begin position="139"/>
        <end position="159"/>
    </location>
</feature>
<evidence type="ECO:0000313" key="4">
    <source>
        <dbReference type="Proteomes" id="UP000613193"/>
    </source>
</evidence>
<dbReference type="InterPro" id="IPR050879">
    <property type="entry name" value="Acyltransferase_3"/>
</dbReference>
<dbReference type="RefSeq" id="WP_200066740.1">
    <property type="nucleotide sequence ID" value="NZ_JAEHFW010000002.1"/>
</dbReference>
<accession>A0A934UNS2</accession>
<dbReference type="GO" id="GO:0016020">
    <property type="term" value="C:membrane"/>
    <property type="evidence" value="ECO:0007669"/>
    <property type="project" value="TreeGrafter"/>
</dbReference>
<keyword evidence="1" id="KW-0812">Transmembrane</keyword>
<organism evidence="3 4">
    <name type="scientific">Mucilaginibacter segetis</name>
    <dbReference type="NCBI Taxonomy" id="2793071"/>
    <lineage>
        <taxon>Bacteria</taxon>
        <taxon>Pseudomonadati</taxon>
        <taxon>Bacteroidota</taxon>
        <taxon>Sphingobacteriia</taxon>
        <taxon>Sphingobacteriales</taxon>
        <taxon>Sphingobacteriaceae</taxon>
        <taxon>Mucilaginibacter</taxon>
    </lineage>
</organism>
<gene>
    <name evidence="3" type="ORF">I5M19_12885</name>
</gene>
<dbReference type="Pfam" id="PF01757">
    <property type="entry name" value="Acyl_transf_3"/>
    <property type="match status" value="1"/>
</dbReference>
<reference evidence="3" key="1">
    <citation type="submission" date="2020-12" db="EMBL/GenBank/DDBJ databases">
        <title>Bacterial novel species Mucilaginibacter sp. SD-g isolated from soil.</title>
        <authorList>
            <person name="Jung H.-Y."/>
        </authorList>
    </citation>
    <scope>NUCLEOTIDE SEQUENCE</scope>
    <source>
        <strain evidence="3">SD-g</strain>
    </source>
</reference>
<proteinExistence type="predicted"/>
<dbReference type="PANTHER" id="PTHR23028">
    <property type="entry name" value="ACETYLTRANSFERASE"/>
    <property type="match status" value="1"/>
</dbReference>
<feature type="transmembrane region" description="Helical" evidence="1">
    <location>
        <begin position="248"/>
        <end position="270"/>
    </location>
</feature>